<evidence type="ECO:0000256" key="1">
    <source>
        <dbReference type="ARBA" id="ARBA00010751"/>
    </source>
</evidence>
<dbReference type="Gene3D" id="3.30.110.70">
    <property type="entry name" value="Hypothetical protein apc22750. Chain B"/>
    <property type="match status" value="1"/>
</dbReference>
<dbReference type="InterPro" id="IPR035439">
    <property type="entry name" value="UPF0145_dom_sf"/>
</dbReference>
<reference evidence="3" key="1">
    <citation type="submission" date="2019-11" db="EMBL/GenBank/DDBJ databases">
        <authorList>
            <person name="Feng L."/>
        </authorList>
    </citation>
    <scope>NUCLEOTIDE SEQUENCE</scope>
    <source>
        <strain evidence="3">CnexileLFYP112</strain>
    </source>
</reference>
<proteinExistence type="inferred from homology"/>
<organism evidence="3">
    <name type="scientific">[Clostridium] nexile</name>
    <dbReference type="NCBI Taxonomy" id="29361"/>
    <lineage>
        <taxon>Bacteria</taxon>
        <taxon>Bacillati</taxon>
        <taxon>Bacillota</taxon>
        <taxon>Clostridia</taxon>
        <taxon>Lachnospirales</taxon>
        <taxon>Lachnospiraceae</taxon>
        <taxon>Tyzzerella</taxon>
    </lineage>
</organism>
<dbReference type="HAMAP" id="MF_00338">
    <property type="entry name" value="UPF0145"/>
    <property type="match status" value="1"/>
</dbReference>
<evidence type="ECO:0000256" key="2">
    <source>
        <dbReference type="HAMAP-Rule" id="MF_00338"/>
    </source>
</evidence>
<accession>A0A6N2SS46</accession>
<dbReference type="PANTHER" id="PTHR34068:SF1">
    <property type="entry name" value="UPF0145 PROTEIN YBJQ"/>
    <property type="match status" value="1"/>
</dbReference>
<dbReference type="PANTHER" id="PTHR34068">
    <property type="entry name" value="UPF0145 PROTEIN YBJQ"/>
    <property type="match status" value="1"/>
</dbReference>
<dbReference type="EMBL" id="CACRTG010000008">
    <property type="protein sequence ID" value="VYS95021.1"/>
    <property type="molecule type" value="Genomic_DNA"/>
</dbReference>
<dbReference type="Pfam" id="PF01906">
    <property type="entry name" value="YbjQ_1"/>
    <property type="match status" value="1"/>
</dbReference>
<name>A0A6N2SS46_9FIRM</name>
<protein>
    <recommendedName>
        <fullName evidence="2">UPF0145 protein CNLFYP112_01415</fullName>
    </recommendedName>
</protein>
<comment type="similarity">
    <text evidence="1 2">Belongs to the UPF0145 family.</text>
</comment>
<dbReference type="AlphaFoldDB" id="A0A6N2SS46"/>
<sequence>MLTTTGYNFEGYVIKEYLDVISTSVVLGTGIFSSFSASMADLTGTRSGMYEDKLEAGRRKALAELKQRAQMLGGNAIIGIDIDYTTFGSDVLGVIANGTAVKVKRDDILNSDTVSIPVLSYNTQLPFNICSIRFDAYNTGDALLALLLRSYSDKAKINALITDIELKNIFGDSIVLENMIFAVNQNAIDSFYSTEFVKIDVKNLRVDLLQKAYVSVKKIIFYGSSDVIDVDVANEHENTQTTSLDIQVLRKNYGEDVVCDKQINDGTWTCFCGAENNENVDECYRCHRKFGGKYGSINRSVLSDKNIISGIIDEVMTKGTANDIYEYISSLGIKELESLEYELKVLQKQEKIFGENKKDEAMDIIIKMIYQKS</sequence>
<dbReference type="InterPro" id="IPR002765">
    <property type="entry name" value="UPF0145_YbjQ-like"/>
</dbReference>
<gene>
    <name evidence="3" type="ORF">CNLFYP112_01415</name>
</gene>
<evidence type="ECO:0000313" key="3">
    <source>
        <dbReference type="EMBL" id="VYS95021.1"/>
    </source>
</evidence>
<dbReference type="SUPFAM" id="SSF117782">
    <property type="entry name" value="YbjQ-like"/>
    <property type="match status" value="1"/>
</dbReference>